<protein>
    <submittedName>
        <fullName evidence="2">Uncharacterized protein</fullName>
    </submittedName>
</protein>
<dbReference type="HOGENOM" id="CLU_120111_0_0_1"/>
<dbReference type="EMBL" id="DS995899">
    <property type="protein sequence ID" value="EEA28017.1"/>
    <property type="molecule type" value="Genomic_DNA"/>
</dbReference>
<proteinExistence type="predicted"/>
<dbReference type="Proteomes" id="UP000001294">
    <property type="component" value="Unassembled WGS sequence"/>
</dbReference>
<evidence type="ECO:0000256" key="1">
    <source>
        <dbReference type="SAM" id="Coils"/>
    </source>
</evidence>
<dbReference type="AlphaFoldDB" id="B6Q2R8"/>
<dbReference type="VEuPathDB" id="FungiDB:PMAA_028410"/>
<feature type="coiled-coil region" evidence="1">
    <location>
        <begin position="121"/>
        <end position="155"/>
    </location>
</feature>
<organism evidence="2 3">
    <name type="scientific">Talaromyces marneffei (strain ATCC 18224 / CBS 334.59 / QM 7333)</name>
    <name type="common">Penicillium marneffei</name>
    <dbReference type="NCBI Taxonomy" id="441960"/>
    <lineage>
        <taxon>Eukaryota</taxon>
        <taxon>Fungi</taxon>
        <taxon>Dikarya</taxon>
        <taxon>Ascomycota</taxon>
        <taxon>Pezizomycotina</taxon>
        <taxon>Eurotiomycetes</taxon>
        <taxon>Eurotiomycetidae</taxon>
        <taxon>Eurotiales</taxon>
        <taxon>Trichocomaceae</taxon>
        <taxon>Talaromyces</taxon>
        <taxon>Talaromyces sect. Talaromyces</taxon>
    </lineage>
</organism>
<gene>
    <name evidence="2" type="ORF">PMAA_028410</name>
</gene>
<evidence type="ECO:0000313" key="2">
    <source>
        <dbReference type="EMBL" id="EEA28017.1"/>
    </source>
</evidence>
<keyword evidence="1" id="KW-0175">Coiled coil</keyword>
<name>B6Q2R8_TALMQ</name>
<evidence type="ECO:0000313" key="3">
    <source>
        <dbReference type="Proteomes" id="UP000001294"/>
    </source>
</evidence>
<reference evidence="3" key="1">
    <citation type="journal article" date="2015" name="Genome Announc.">
        <title>Genome sequence of the AIDS-associated pathogen Penicillium marneffei (ATCC18224) and its near taxonomic relative Talaromyces stipitatus (ATCC10500).</title>
        <authorList>
            <person name="Nierman W.C."/>
            <person name="Fedorova-Abrams N.D."/>
            <person name="Andrianopoulos A."/>
        </authorList>
    </citation>
    <scope>NUCLEOTIDE SEQUENCE [LARGE SCALE GENOMIC DNA]</scope>
    <source>
        <strain evidence="3">ATCC 18224 / CBS 334.59 / QM 7333</strain>
    </source>
</reference>
<dbReference type="OrthoDB" id="4226811at2759"/>
<keyword evidence="3" id="KW-1185">Reference proteome</keyword>
<accession>B6Q2R8</accession>
<sequence length="196" mass="22254">MSINELTIVRKEVHEIIYARCMKKRSKNIKDLRSRYLLSNGLLEKKSKYSYKGRLRGAPRPTPRFAEDPDIRAYAAVAIKDLTALKKHEEEHQIDMPHKLATAVVEAFLHLARRVKQSPTNEQIAQRLARVELSVEKTQKEVSQASQEINTTKSNTNRLVEAICQPAPPGTRANGFTKNSPSFSHVMASLELYMQA</sequence>
<dbReference type="PhylomeDB" id="B6Q2R8"/>